<gene>
    <name evidence="3" type="ORF">QCA50_007968</name>
</gene>
<keyword evidence="4" id="KW-1185">Reference proteome</keyword>
<feature type="compositionally biased region" description="Polar residues" evidence="1">
    <location>
        <begin position="25"/>
        <end position="36"/>
    </location>
</feature>
<protein>
    <recommendedName>
        <fullName evidence="2">GCM domain-containing protein</fullName>
    </recommendedName>
</protein>
<evidence type="ECO:0000259" key="2">
    <source>
        <dbReference type="Pfam" id="PF03615"/>
    </source>
</evidence>
<dbReference type="InterPro" id="IPR036115">
    <property type="entry name" value="GCM_dom_sf"/>
</dbReference>
<reference evidence="3 4" key="1">
    <citation type="submission" date="2022-09" db="EMBL/GenBank/DDBJ databases">
        <authorList>
            <person name="Palmer J.M."/>
        </authorList>
    </citation>
    <scope>NUCLEOTIDE SEQUENCE [LARGE SCALE GENOMIC DNA]</scope>
    <source>
        <strain evidence="3 4">DSM 7382</strain>
    </source>
</reference>
<dbReference type="EMBL" id="JASBNA010000009">
    <property type="protein sequence ID" value="KAK7689277.1"/>
    <property type="molecule type" value="Genomic_DNA"/>
</dbReference>
<dbReference type="AlphaFoldDB" id="A0AAW0GH70"/>
<evidence type="ECO:0000256" key="1">
    <source>
        <dbReference type="SAM" id="MobiDB-lite"/>
    </source>
</evidence>
<comment type="caution">
    <text evidence="3">The sequence shown here is derived from an EMBL/GenBank/DDBJ whole genome shotgun (WGS) entry which is preliminary data.</text>
</comment>
<dbReference type="Proteomes" id="UP001385951">
    <property type="component" value="Unassembled WGS sequence"/>
</dbReference>
<dbReference type="SUPFAM" id="SSF90073">
    <property type="entry name" value="GCM domain"/>
    <property type="match status" value="1"/>
</dbReference>
<dbReference type="InterPro" id="IPR003902">
    <property type="entry name" value="Tscrpt_reg_GCM"/>
</dbReference>
<evidence type="ECO:0000313" key="3">
    <source>
        <dbReference type="EMBL" id="KAK7689277.1"/>
    </source>
</evidence>
<dbReference type="GO" id="GO:0006355">
    <property type="term" value="P:regulation of DNA-templated transcription"/>
    <property type="evidence" value="ECO:0007669"/>
    <property type="project" value="InterPro"/>
</dbReference>
<organism evidence="3 4">
    <name type="scientific">Cerrena zonata</name>
    <dbReference type="NCBI Taxonomy" id="2478898"/>
    <lineage>
        <taxon>Eukaryota</taxon>
        <taxon>Fungi</taxon>
        <taxon>Dikarya</taxon>
        <taxon>Basidiomycota</taxon>
        <taxon>Agaricomycotina</taxon>
        <taxon>Agaricomycetes</taxon>
        <taxon>Polyporales</taxon>
        <taxon>Cerrenaceae</taxon>
        <taxon>Cerrena</taxon>
    </lineage>
</organism>
<dbReference type="GO" id="GO:0003677">
    <property type="term" value="F:DNA binding"/>
    <property type="evidence" value="ECO:0007669"/>
    <property type="project" value="InterPro"/>
</dbReference>
<feature type="region of interest" description="Disordered" evidence="1">
    <location>
        <begin position="17"/>
        <end position="55"/>
    </location>
</feature>
<feature type="domain" description="GCM" evidence="2">
    <location>
        <begin position="124"/>
        <end position="247"/>
    </location>
</feature>
<sequence length="368" mass="40248">MYPPAFPDARATHVSLPTHPFFSGASGSQMHPQNGPISHPSELPTAGNVISQQGQPSAFPPPYAFPGYSFLPAPFPWLYPGMPPYAWPPPPPTHRESAAPNAVNTRPIEEHPATANKISAASDNDWPNGSINRECSVDEDRLCTKWRYTKWAWCSGGKQMHRGHTAEKRVCLGVFSCSSCQCALRPCTDVNARCRQLKHGCPVNRCQGSLSHIQCDAHTWIYTRMNPEGTSLKVWEHDGTHNHPHPGGGGLTVTEEEQLDGQIQHNPNASAHQLHTGTTAPGSVPLPLISPTLAKPSMVRYHVAKSHARQGMSTTTGKGGFATIKSLTQLTKKLDPLEPFMVQSSMANLGYFTLQTHWMRDVVTESCT</sequence>
<name>A0AAW0GH70_9APHY</name>
<dbReference type="Pfam" id="PF03615">
    <property type="entry name" value="GCM"/>
    <property type="match status" value="1"/>
</dbReference>
<evidence type="ECO:0000313" key="4">
    <source>
        <dbReference type="Proteomes" id="UP001385951"/>
    </source>
</evidence>
<proteinExistence type="predicted"/>
<accession>A0AAW0GH70</accession>